<evidence type="ECO:0000256" key="1">
    <source>
        <dbReference type="SAM" id="Phobius"/>
    </source>
</evidence>
<keyword evidence="1" id="KW-0472">Membrane</keyword>
<organism evidence="2 3">
    <name type="scientific">Winogradskyella poriferorum</name>
    <dbReference type="NCBI Taxonomy" id="307627"/>
    <lineage>
        <taxon>Bacteria</taxon>
        <taxon>Pseudomonadati</taxon>
        <taxon>Bacteroidota</taxon>
        <taxon>Flavobacteriia</taxon>
        <taxon>Flavobacteriales</taxon>
        <taxon>Flavobacteriaceae</taxon>
        <taxon>Winogradskyella</taxon>
    </lineage>
</organism>
<dbReference type="EMBL" id="JAZHOU010000008">
    <property type="protein sequence ID" value="MEF3080461.1"/>
    <property type="molecule type" value="Genomic_DNA"/>
</dbReference>
<feature type="transmembrane region" description="Helical" evidence="1">
    <location>
        <begin position="226"/>
        <end position="255"/>
    </location>
</feature>
<keyword evidence="1" id="KW-1133">Transmembrane helix</keyword>
<sequence>MKCKNCHTQLKETYNYCNSCGGKVIRKRLTLKHLFEHLSETFFNYDNKLLRTIISLFTKPEAVICNYVDGVRKRYINPISFLGLSLTLAGLSVFLIKKFYLEYFDLKAWMMSLEIFSNEYSQRALESYSTSDSMEYSSFIFSAIIPVFGIISRIVFYNKKYNLTEHIVIYIYTMSLYSIISILIGQAILIIAPTYYISFIFLSYPVILIYHCYVLKRIFKLSFSELLLKTFLFLVIFLLSYIIIGVISFVVGLLLGSYDINSFKPKT</sequence>
<feature type="transmembrane region" description="Helical" evidence="1">
    <location>
        <begin position="168"/>
        <end position="189"/>
    </location>
</feature>
<reference evidence="2 3" key="1">
    <citation type="submission" date="2024-02" db="EMBL/GenBank/DDBJ databases">
        <title>Winogradskyella poriferorum JCM 12885.</title>
        <authorList>
            <person name="Zhang D.-F."/>
            <person name="Fu Z.-Y."/>
        </authorList>
    </citation>
    <scope>NUCLEOTIDE SEQUENCE [LARGE SCALE GENOMIC DNA]</scope>
    <source>
        <strain evidence="2 3">JCM 12885</strain>
    </source>
</reference>
<proteinExistence type="predicted"/>
<dbReference type="Pfam" id="PF12412">
    <property type="entry name" value="DUF3667"/>
    <property type="match status" value="1"/>
</dbReference>
<feature type="transmembrane region" description="Helical" evidence="1">
    <location>
        <begin position="136"/>
        <end position="156"/>
    </location>
</feature>
<protein>
    <submittedName>
        <fullName evidence="2">DUF3667 domain-containing protein</fullName>
    </submittedName>
</protein>
<name>A0ABU7W922_9FLAO</name>
<keyword evidence="1" id="KW-0812">Transmembrane</keyword>
<feature type="transmembrane region" description="Helical" evidence="1">
    <location>
        <begin position="81"/>
        <end position="101"/>
    </location>
</feature>
<comment type="caution">
    <text evidence="2">The sequence shown here is derived from an EMBL/GenBank/DDBJ whole genome shotgun (WGS) entry which is preliminary data.</text>
</comment>
<gene>
    <name evidence="2" type="ORF">V1468_15710</name>
</gene>
<evidence type="ECO:0000313" key="2">
    <source>
        <dbReference type="EMBL" id="MEF3080461.1"/>
    </source>
</evidence>
<dbReference type="Proteomes" id="UP001356704">
    <property type="component" value="Unassembled WGS sequence"/>
</dbReference>
<accession>A0ABU7W922</accession>
<keyword evidence="3" id="KW-1185">Reference proteome</keyword>
<dbReference type="RefSeq" id="WP_331811163.1">
    <property type="nucleotide sequence ID" value="NZ_JAZHOU010000008.1"/>
</dbReference>
<evidence type="ECO:0000313" key="3">
    <source>
        <dbReference type="Proteomes" id="UP001356704"/>
    </source>
</evidence>
<feature type="transmembrane region" description="Helical" evidence="1">
    <location>
        <begin position="195"/>
        <end position="214"/>
    </location>
</feature>
<dbReference type="InterPro" id="IPR022134">
    <property type="entry name" value="DUF3667"/>
</dbReference>